<evidence type="ECO:0000313" key="4">
    <source>
        <dbReference type="EMBL" id="AXO25945.1"/>
    </source>
</evidence>
<dbReference type="GO" id="GO:0003677">
    <property type="term" value="F:DNA binding"/>
    <property type="evidence" value="ECO:0007669"/>
    <property type="project" value="InterPro"/>
</dbReference>
<dbReference type="GO" id="GO:0015074">
    <property type="term" value="P:DNA integration"/>
    <property type="evidence" value="ECO:0007669"/>
    <property type="project" value="InterPro"/>
</dbReference>
<evidence type="ECO:0000313" key="3">
    <source>
        <dbReference type="EMBL" id="AXO25367.1"/>
    </source>
</evidence>
<feature type="domain" description="Integrase catalytic" evidence="2">
    <location>
        <begin position="232"/>
        <end position="396"/>
    </location>
</feature>
<dbReference type="InterPro" id="IPR048020">
    <property type="entry name" value="Transpos_IS3"/>
</dbReference>
<dbReference type="SUPFAM" id="SSF53098">
    <property type="entry name" value="Ribonuclease H-like"/>
    <property type="match status" value="1"/>
</dbReference>
<evidence type="ECO:0000256" key="1">
    <source>
        <dbReference type="ARBA" id="ARBA00002286"/>
    </source>
</evidence>
<dbReference type="AlphaFoldDB" id="A0A3B6XFA7"/>
<dbReference type="RefSeq" id="WP_095786034.1">
    <property type="nucleotide sequence ID" value="NZ_BDMY01000013.1"/>
</dbReference>
<dbReference type="InterPro" id="IPR050900">
    <property type="entry name" value="Transposase_IS3/IS150/IS904"/>
</dbReference>
<comment type="function">
    <text evidence="1">Involved in the transposition of the insertion sequence.</text>
</comment>
<sequence>MPRQYSPEFRQRALRLLDTMMEASDISEFEAIKSVAGKLGISEESVRRWRRKAQVDAGERPGTTSSEHAEIRRLKREVADLRRANEILKSASAFFRSGARPPRDEMIAFIDAHRGQFGVELMCRVLRAAIPGFLTSRGYRAARTRPPCDREIRDEQLIADLREVHRQNYSVYGVNKMHRAMKRKGWAVGREQTRRLMRKAGLRGVQRGKPVFTTITDPAAALPADLVNRQFKAPMPNRLWVADITFVRTWQGFCYTAFVTDAATKKIVGWAVAATMRTEDLPLQAFNHAVWQSNSNLSELVHHSDRGSQYLSLAYTDRLAELGIAPSVGSRGDSYDNALAEAVNASYKTELINRGKPWRCIDDVELSTAEWVAWYNQERLHEALGYVPPAEYEAALTGTSHPASKPTPALATD</sequence>
<dbReference type="GO" id="GO:0006313">
    <property type="term" value="P:DNA transposition"/>
    <property type="evidence" value="ECO:0007669"/>
    <property type="project" value="InterPro"/>
</dbReference>
<proteinExistence type="predicted"/>
<protein>
    <submittedName>
        <fullName evidence="4">IS3 family transposase</fullName>
    </submittedName>
</protein>
<dbReference type="Pfam" id="PF01527">
    <property type="entry name" value="HTH_Tnp_1"/>
    <property type="match status" value="1"/>
</dbReference>
<keyword evidence="4" id="KW-0614">Plasmid</keyword>
<dbReference type="Gene3D" id="1.10.10.10">
    <property type="entry name" value="Winged helix-like DNA-binding domain superfamily/Winged helix DNA-binding domain"/>
    <property type="match status" value="1"/>
</dbReference>
<dbReference type="InterPro" id="IPR012337">
    <property type="entry name" value="RNaseH-like_sf"/>
</dbReference>
<dbReference type="NCBIfam" id="NF033516">
    <property type="entry name" value="transpos_IS3"/>
    <property type="match status" value="1"/>
</dbReference>
<dbReference type="GO" id="GO:0004803">
    <property type="term" value="F:transposase activity"/>
    <property type="evidence" value="ECO:0007669"/>
    <property type="project" value="InterPro"/>
</dbReference>
<dbReference type="PANTHER" id="PTHR46889:SF5">
    <property type="entry name" value="INTEGRASE PROTEIN"/>
    <property type="match status" value="1"/>
</dbReference>
<gene>
    <name evidence="3" type="ORF">DFS55_24440</name>
    <name evidence="4" type="ORF">DFS55_25280</name>
</gene>
<dbReference type="SUPFAM" id="SSF46689">
    <property type="entry name" value="Homeodomain-like"/>
    <property type="match status" value="1"/>
</dbReference>
<dbReference type="PROSITE" id="PS50994">
    <property type="entry name" value="INTEGRASE"/>
    <property type="match status" value="1"/>
</dbReference>
<dbReference type="InterPro" id="IPR036388">
    <property type="entry name" value="WH-like_DNA-bd_sf"/>
</dbReference>
<dbReference type="InterPro" id="IPR001584">
    <property type="entry name" value="Integrase_cat-core"/>
</dbReference>
<organism evidence="4 5">
    <name type="scientific">Mycobacterium avium subsp. hominissuis</name>
    <dbReference type="NCBI Taxonomy" id="439334"/>
    <lineage>
        <taxon>Bacteria</taxon>
        <taxon>Bacillati</taxon>
        <taxon>Actinomycetota</taxon>
        <taxon>Actinomycetes</taxon>
        <taxon>Mycobacteriales</taxon>
        <taxon>Mycobacteriaceae</taxon>
        <taxon>Mycobacterium</taxon>
        <taxon>Mycobacterium avium complex (MAC)</taxon>
    </lineage>
</organism>
<dbReference type="Gene3D" id="3.30.420.10">
    <property type="entry name" value="Ribonuclease H-like superfamily/Ribonuclease H"/>
    <property type="match status" value="1"/>
</dbReference>
<dbReference type="InterPro" id="IPR025948">
    <property type="entry name" value="HTH-like_dom"/>
</dbReference>
<dbReference type="EMBL" id="CP029332">
    <property type="protein sequence ID" value="AXO25367.1"/>
    <property type="molecule type" value="Genomic_DNA"/>
</dbReference>
<dbReference type="Pfam" id="PF00665">
    <property type="entry name" value="rve"/>
    <property type="match status" value="1"/>
</dbReference>
<dbReference type="PANTHER" id="PTHR46889">
    <property type="entry name" value="TRANSPOSASE INSF FOR INSERTION SEQUENCE IS3B-RELATED"/>
    <property type="match status" value="1"/>
</dbReference>
<dbReference type="EMBL" id="CP029333">
    <property type="protein sequence ID" value="AXO25945.1"/>
    <property type="molecule type" value="Genomic_DNA"/>
</dbReference>
<evidence type="ECO:0000313" key="5">
    <source>
        <dbReference type="Proteomes" id="UP000259236"/>
    </source>
</evidence>
<dbReference type="Pfam" id="PF13333">
    <property type="entry name" value="rve_2"/>
    <property type="match status" value="1"/>
</dbReference>
<dbReference type="InterPro" id="IPR036397">
    <property type="entry name" value="RNaseH_sf"/>
</dbReference>
<dbReference type="Proteomes" id="UP000259236">
    <property type="component" value="Plasmid pMAC109a"/>
</dbReference>
<reference evidence="4 5" key="1">
    <citation type="submission" date="2018-05" db="EMBL/GenBank/DDBJ databases">
        <title>Sequencing and annotation of Mycobacterium avium strain 109 (MAC109).</title>
        <authorList>
            <person name="Matern W.M."/>
            <person name="Bader J.S."/>
            <person name="Karakousis P.C."/>
        </authorList>
    </citation>
    <scope>NUCLEOTIDE SEQUENCE [LARGE SCALE GENOMIC DNA]</scope>
    <source>
        <strain evidence="4 5">MAC109</strain>
        <plasmid evidence="4 5">pMAC109a</plasmid>
    </source>
</reference>
<dbReference type="InterPro" id="IPR009057">
    <property type="entry name" value="Homeodomain-like_sf"/>
</dbReference>
<dbReference type="Proteomes" id="UP000259236">
    <property type="component" value="Chromosome"/>
</dbReference>
<geneLocation type="plasmid" evidence="4 5">
    <name>pMAC109a</name>
</geneLocation>
<dbReference type="InterPro" id="IPR002514">
    <property type="entry name" value="Transposase_8"/>
</dbReference>
<accession>A0A3B6XFA7</accession>
<dbReference type="Pfam" id="PF13276">
    <property type="entry name" value="HTH_21"/>
    <property type="match status" value="1"/>
</dbReference>
<evidence type="ECO:0000259" key="2">
    <source>
        <dbReference type="PROSITE" id="PS50994"/>
    </source>
</evidence>
<name>A0A3B6XFA7_MYCAV</name>